<evidence type="ECO:0000313" key="2">
    <source>
        <dbReference type="EMBL" id="OEL27417.1"/>
    </source>
</evidence>
<comment type="caution">
    <text evidence="2">The sequence shown here is derived from an EMBL/GenBank/DDBJ whole genome shotgun (WGS) entry which is preliminary data.</text>
</comment>
<dbReference type="OrthoDB" id="680662at2759"/>
<dbReference type="AlphaFoldDB" id="A0A1E5VQN9"/>
<dbReference type="CDD" id="cd22160">
    <property type="entry name" value="F-box_AtFBL13-like"/>
    <property type="match status" value="1"/>
</dbReference>
<dbReference type="InterPro" id="IPR053781">
    <property type="entry name" value="F-box_AtFBL13-like"/>
</dbReference>
<reference evidence="2 3" key="1">
    <citation type="submission" date="2016-09" db="EMBL/GenBank/DDBJ databases">
        <title>The draft genome of Dichanthelium oligosanthes: A C3 panicoid grass species.</title>
        <authorList>
            <person name="Studer A.J."/>
            <person name="Schnable J.C."/>
            <person name="Brutnell T.P."/>
        </authorList>
    </citation>
    <scope>NUCLEOTIDE SEQUENCE [LARGE SCALE GENOMIC DNA]</scope>
    <source>
        <strain evidence="3">cv. Kellogg 1175</strain>
        <tissue evidence="2">Leaf</tissue>
    </source>
</reference>
<dbReference type="SUPFAM" id="SSF52047">
    <property type="entry name" value="RNI-like"/>
    <property type="match status" value="1"/>
</dbReference>
<dbReference type="SUPFAM" id="SSF81383">
    <property type="entry name" value="F-box domain"/>
    <property type="match status" value="1"/>
</dbReference>
<accession>A0A1E5VQN9</accession>
<organism evidence="2 3">
    <name type="scientific">Dichanthelium oligosanthes</name>
    <dbReference type="NCBI Taxonomy" id="888268"/>
    <lineage>
        <taxon>Eukaryota</taxon>
        <taxon>Viridiplantae</taxon>
        <taxon>Streptophyta</taxon>
        <taxon>Embryophyta</taxon>
        <taxon>Tracheophyta</taxon>
        <taxon>Spermatophyta</taxon>
        <taxon>Magnoliopsida</taxon>
        <taxon>Liliopsida</taxon>
        <taxon>Poales</taxon>
        <taxon>Poaceae</taxon>
        <taxon>PACMAD clade</taxon>
        <taxon>Panicoideae</taxon>
        <taxon>Panicodae</taxon>
        <taxon>Paniceae</taxon>
        <taxon>Dichantheliinae</taxon>
        <taxon>Dichanthelium</taxon>
    </lineage>
</organism>
<dbReference type="Gene3D" id="3.80.10.10">
    <property type="entry name" value="Ribonuclease Inhibitor"/>
    <property type="match status" value="1"/>
</dbReference>
<dbReference type="Gene3D" id="1.20.1280.50">
    <property type="match status" value="1"/>
</dbReference>
<name>A0A1E5VQN9_9POAL</name>
<dbReference type="Proteomes" id="UP000095767">
    <property type="component" value="Unassembled WGS sequence"/>
</dbReference>
<sequence>MASGADRISDLPEGVLHHILSLLPAQDAVRTCVLAQSWRHHWRSAPTVRVAGCTGWAGGVYTFGPFVDGLLRARRGGAPLDTCDFDLDVDLDLCPFDVPKMERHFSGWIRGALRRQVRELRFRVSVTPRIPCALEDRHLASEHLPRLELVGVKGNAGVLDFSSCPALEDLKMEDCDVGSLEMHSPSLKHLRIRYCLFYSNYRTGMSFPSLVLFEFITNTGRVPMLESMPSLETATVRFDHFYDDQCINGRLDDCGDSACAGCYYYYGPDDYDCVFLEGLTEAKDLKLDLEWCPAFSQLKTLVLSKWFMSDDLSALIWFLHHAPLLEKLTLKPSKVRNNLKKMVGSYKPLEQPIAASHLQIVEIICKDVDEILLKILKVLSANGIPRKKIRIQCSALWHLPYFLFWALIDIGLQQPDTKTGDRVYNGMVGSFQLLPAVFTEPPLPPIR</sequence>
<dbReference type="InterPro" id="IPR001810">
    <property type="entry name" value="F-box_dom"/>
</dbReference>
<protein>
    <recommendedName>
        <fullName evidence="1">F-box domain-containing protein</fullName>
    </recommendedName>
</protein>
<dbReference type="PANTHER" id="PTHR34223:SF47">
    <property type="entry name" value="OS11G0207800 PROTEIN"/>
    <property type="match status" value="1"/>
</dbReference>
<proteinExistence type="predicted"/>
<evidence type="ECO:0000259" key="1">
    <source>
        <dbReference type="Pfam" id="PF00646"/>
    </source>
</evidence>
<dbReference type="InterPro" id="IPR053197">
    <property type="entry name" value="F-box_SCFL_complex_component"/>
</dbReference>
<dbReference type="InterPro" id="IPR032675">
    <property type="entry name" value="LRR_dom_sf"/>
</dbReference>
<gene>
    <name evidence="2" type="ORF">BAE44_0011564</name>
</gene>
<dbReference type="EMBL" id="LWDX02032560">
    <property type="protein sequence ID" value="OEL27417.1"/>
    <property type="molecule type" value="Genomic_DNA"/>
</dbReference>
<dbReference type="Pfam" id="PF00646">
    <property type="entry name" value="F-box"/>
    <property type="match status" value="1"/>
</dbReference>
<dbReference type="InterPro" id="IPR036047">
    <property type="entry name" value="F-box-like_dom_sf"/>
</dbReference>
<evidence type="ECO:0000313" key="3">
    <source>
        <dbReference type="Proteomes" id="UP000095767"/>
    </source>
</evidence>
<keyword evidence="3" id="KW-1185">Reference proteome</keyword>
<feature type="domain" description="F-box" evidence="1">
    <location>
        <begin position="8"/>
        <end position="44"/>
    </location>
</feature>
<dbReference type="PANTHER" id="PTHR34223">
    <property type="entry name" value="OS11G0201299 PROTEIN"/>
    <property type="match status" value="1"/>
</dbReference>